<feature type="domain" description="OCEL" evidence="4">
    <location>
        <begin position="116"/>
        <end position="227"/>
    </location>
</feature>
<dbReference type="GO" id="GO:0070830">
    <property type="term" value="P:bicellular tight junction assembly"/>
    <property type="evidence" value="ECO:0007669"/>
    <property type="project" value="TreeGrafter"/>
</dbReference>
<protein>
    <submittedName>
        <fullName evidence="5">Occludin/ELL domain containing 1</fullName>
    </submittedName>
</protein>
<evidence type="ECO:0000313" key="5">
    <source>
        <dbReference type="Ensembl" id="ENSCPRP00005001395.1"/>
    </source>
</evidence>
<gene>
    <name evidence="5" type="primary">OCEL1</name>
</gene>
<dbReference type="GO" id="GO:0031410">
    <property type="term" value="C:cytoplasmic vesicle"/>
    <property type="evidence" value="ECO:0007669"/>
    <property type="project" value="TreeGrafter"/>
</dbReference>
<comment type="similarity">
    <text evidence="1 2">Belongs to the ELL/occludin family.</text>
</comment>
<feature type="region of interest" description="Disordered" evidence="3">
    <location>
        <begin position="42"/>
        <end position="127"/>
    </location>
</feature>
<dbReference type="PROSITE" id="PS51980">
    <property type="entry name" value="OCEL"/>
    <property type="match status" value="1"/>
</dbReference>
<reference evidence="5" key="2">
    <citation type="submission" date="2025-09" db="UniProtKB">
        <authorList>
            <consortium name="Ensembl"/>
        </authorList>
    </citation>
    <scope>IDENTIFICATION</scope>
</reference>
<evidence type="ECO:0000313" key="6">
    <source>
        <dbReference type="Proteomes" id="UP000594220"/>
    </source>
</evidence>
<dbReference type="InterPro" id="IPR031176">
    <property type="entry name" value="ELL/occludin"/>
</dbReference>
<dbReference type="Ensembl" id="ENSCPRT00005001636.1">
    <property type="protein sequence ID" value="ENSCPRP00005001395.1"/>
    <property type="gene ID" value="ENSCPRG00005001019.1"/>
</dbReference>
<dbReference type="GO" id="GO:0005923">
    <property type="term" value="C:bicellular tight junction"/>
    <property type="evidence" value="ECO:0007669"/>
    <property type="project" value="TreeGrafter"/>
</dbReference>
<dbReference type="PANTHER" id="PTHR23288">
    <property type="entry name" value="OCCLUDIN AND RNA POLYMERASE II ELONGATION FACTOR ELL"/>
    <property type="match status" value="1"/>
</dbReference>
<reference evidence="5" key="1">
    <citation type="submission" date="2025-08" db="UniProtKB">
        <authorList>
            <consortium name="Ensembl"/>
        </authorList>
    </citation>
    <scope>IDENTIFICATION</scope>
</reference>
<feature type="region of interest" description="Disordered" evidence="3">
    <location>
        <begin position="1"/>
        <end position="21"/>
    </location>
</feature>
<evidence type="ECO:0000256" key="3">
    <source>
        <dbReference type="SAM" id="MobiDB-lite"/>
    </source>
</evidence>
<evidence type="ECO:0000256" key="2">
    <source>
        <dbReference type="PROSITE-ProRule" id="PRU01324"/>
    </source>
</evidence>
<dbReference type="SUPFAM" id="SSF144292">
    <property type="entry name" value="occludin/ELL-like"/>
    <property type="match status" value="1"/>
</dbReference>
<dbReference type="GO" id="GO:0016324">
    <property type="term" value="C:apical plasma membrane"/>
    <property type="evidence" value="ECO:0007669"/>
    <property type="project" value="TreeGrafter"/>
</dbReference>
<evidence type="ECO:0000259" key="4">
    <source>
        <dbReference type="PROSITE" id="PS51980"/>
    </source>
</evidence>
<accession>A0A7M4FQW6</accession>
<evidence type="ECO:0000256" key="1">
    <source>
        <dbReference type="ARBA" id="ARBA00009171"/>
    </source>
</evidence>
<dbReference type="PANTHER" id="PTHR23288:SF15">
    <property type="entry name" value="OCCLUDIN_ELL DOMAIN-CONTAINING PROTEIN 1"/>
    <property type="match status" value="1"/>
</dbReference>
<proteinExistence type="inferred from homology"/>
<dbReference type="Proteomes" id="UP000594220">
    <property type="component" value="Unplaced"/>
</dbReference>
<name>A0A7M4FQW6_CROPO</name>
<dbReference type="InterPro" id="IPR010844">
    <property type="entry name" value="Occludin_ELL"/>
</dbReference>
<keyword evidence="6" id="KW-1185">Reference proteome</keyword>
<organism evidence="5 6">
    <name type="scientific">Crocodylus porosus</name>
    <name type="common">Saltwater crocodile</name>
    <name type="synonym">Estuarine crocodile</name>
    <dbReference type="NCBI Taxonomy" id="8502"/>
    <lineage>
        <taxon>Eukaryota</taxon>
        <taxon>Metazoa</taxon>
        <taxon>Chordata</taxon>
        <taxon>Craniata</taxon>
        <taxon>Vertebrata</taxon>
        <taxon>Euteleostomi</taxon>
        <taxon>Archelosauria</taxon>
        <taxon>Archosauria</taxon>
        <taxon>Crocodylia</taxon>
        <taxon>Longirostres</taxon>
        <taxon>Crocodylidae</taxon>
        <taxon>Crocodylus</taxon>
    </lineage>
</organism>
<dbReference type="Pfam" id="PF07303">
    <property type="entry name" value="Occludin_ELL"/>
    <property type="match status" value="1"/>
</dbReference>
<sequence length="233" mass="25844">STPPASPASSGRRSPWLAQTPVEARAALRPAVLEELFPAMEEGARAASPADPRPGRPAALPTRKSPAPLLVQPAGRAGGGDLQAPPFLPHTSDLFPSPAPLAGSNRSSDERSLSSQPPGRKYPAISSPEEREKYKAVFYDQHAEYRELHGEVRAALQKFQELDAMMGRLPWRARSRQEQSRVSNVCKEYKKKRSDPAFLEKQERCAYLKKKLTHLKAQIQDYDCRVQEGAVYF</sequence>
<dbReference type="Gene3D" id="6.10.140.340">
    <property type="match status" value="1"/>
</dbReference>
<dbReference type="AlphaFoldDB" id="A0A7M4FQW6"/>
<dbReference type="GeneTree" id="ENSGT00940000155771"/>